<evidence type="ECO:0000259" key="13">
    <source>
        <dbReference type="SMART" id="SM00861"/>
    </source>
</evidence>
<dbReference type="InterPro" id="IPR033248">
    <property type="entry name" value="Transketolase_C"/>
</dbReference>
<dbReference type="PROSITE" id="PS00801">
    <property type="entry name" value="TRANSKETOLASE_1"/>
    <property type="match status" value="1"/>
</dbReference>
<dbReference type="GO" id="GO:0005829">
    <property type="term" value="C:cytosol"/>
    <property type="evidence" value="ECO:0007669"/>
    <property type="project" value="TreeGrafter"/>
</dbReference>
<dbReference type="InterPro" id="IPR049557">
    <property type="entry name" value="Transketolase_CS"/>
</dbReference>
<evidence type="ECO:0000256" key="9">
    <source>
        <dbReference type="ARBA" id="ARBA00022842"/>
    </source>
</evidence>
<dbReference type="Gene3D" id="3.40.50.970">
    <property type="match status" value="2"/>
</dbReference>
<dbReference type="InterPro" id="IPR005475">
    <property type="entry name" value="Transketolase-like_Pyr-bd"/>
</dbReference>
<evidence type="ECO:0000256" key="6">
    <source>
        <dbReference type="ARBA" id="ARBA00013150"/>
    </source>
</evidence>
<dbReference type="NCBIfam" id="NF003933">
    <property type="entry name" value="PRK05444.2-2"/>
    <property type="match status" value="1"/>
</dbReference>
<dbReference type="InterPro" id="IPR009014">
    <property type="entry name" value="Transketo_C/PFOR_II"/>
</dbReference>
<evidence type="ECO:0000256" key="8">
    <source>
        <dbReference type="ARBA" id="ARBA00022723"/>
    </source>
</evidence>
<evidence type="ECO:0000313" key="14">
    <source>
        <dbReference type="EMBL" id="KRL90557.1"/>
    </source>
</evidence>
<dbReference type="GO" id="GO:0016114">
    <property type="term" value="P:terpenoid biosynthetic process"/>
    <property type="evidence" value="ECO:0007669"/>
    <property type="project" value="InterPro"/>
</dbReference>
<dbReference type="RefSeq" id="WP_056954515.1">
    <property type="nucleotide sequence ID" value="NZ_AZFK01000029.1"/>
</dbReference>
<evidence type="ECO:0000256" key="7">
    <source>
        <dbReference type="ARBA" id="ARBA00022679"/>
    </source>
</evidence>
<dbReference type="NCBIfam" id="NF008968">
    <property type="entry name" value="PRK12315.1"/>
    <property type="match status" value="1"/>
</dbReference>
<evidence type="ECO:0000256" key="4">
    <source>
        <dbReference type="ARBA" id="ARBA00011081"/>
    </source>
</evidence>
<keyword evidence="9" id="KW-0460">Magnesium</keyword>
<keyword evidence="10" id="KW-0784">Thiamine biosynthesis</keyword>
<evidence type="ECO:0000256" key="1">
    <source>
        <dbReference type="ARBA" id="ARBA00001946"/>
    </source>
</evidence>
<dbReference type="FunFam" id="3.40.50.970:FF:000010">
    <property type="entry name" value="1-deoxy-D-xylulose-5-phosphate synthase"/>
    <property type="match status" value="1"/>
</dbReference>
<protein>
    <recommendedName>
        <fullName evidence="6">1-deoxy-D-xylulose-5-phosphate synthase</fullName>
        <ecNumber evidence="6">2.2.1.7</ecNumber>
    </recommendedName>
</protein>
<dbReference type="Pfam" id="PF02779">
    <property type="entry name" value="Transket_pyr"/>
    <property type="match status" value="1"/>
</dbReference>
<dbReference type="PANTHER" id="PTHR43322:SF1">
    <property type="entry name" value="1-DEOXY-D-XYLULOSE-5-PHOSPHATE SYNTHASE"/>
    <property type="match status" value="1"/>
</dbReference>
<proteinExistence type="inferred from homology"/>
<evidence type="ECO:0000256" key="2">
    <source>
        <dbReference type="ARBA" id="ARBA00001964"/>
    </source>
</evidence>
<evidence type="ECO:0000256" key="10">
    <source>
        <dbReference type="ARBA" id="ARBA00022977"/>
    </source>
</evidence>
<reference evidence="14 15" key="1">
    <citation type="journal article" date="2015" name="Genome Announc.">
        <title>Expanding the biotechnology potential of lactobacilli through comparative genomics of 213 strains and associated genera.</title>
        <authorList>
            <person name="Sun Z."/>
            <person name="Harris H.M."/>
            <person name="McCann A."/>
            <person name="Guo C."/>
            <person name="Argimon S."/>
            <person name="Zhang W."/>
            <person name="Yang X."/>
            <person name="Jeffery I.B."/>
            <person name="Cooney J.C."/>
            <person name="Kagawa T.F."/>
            <person name="Liu W."/>
            <person name="Song Y."/>
            <person name="Salvetti E."/>
            <person name="Wrobel A."/>
            <person name="Rasinkangas P."/>
            <person name="Parkhill J."/>
            <person name="Rea M.C."/>
            <person name="O'Sullivan O."/>
            <person name="Ritari J."/>
            <person name="Douillard F.P."/>
            <person name="Paul Ross R."/>
            <person name="Yang R."/>
            <person name="Briner A.E."/>
            <person name="Felis G.E."/>
            <person name="de Vos W.M."/>
            <person name="Barrangou R."/>
            <person name="Klaenhammer T.R."/>
            <person name="Caufield P.W."/>
            <person name="Cui Y."/>
            <person name="Zhang H."/>
            <person name="O'Toole P.W."/>
        </authorList>
    </citation>
    <scope>NUCLEOTIDE SEQUENCE [LARGE SCALE GENOMIC DNA]</scope>
    <source>
        <strain evidence="14 15">DSM 15946</strain>
    </source>
</reference>
<dbReference type="Pfam" id="PF02780">
    <property type="entry name" value="Transketolase_C"/>
    <property type="match status" value="1"/>
</dbReference>
<dbReference type="CDD" id="cd02007">
    <property type="entry name" value="TPP_DXS"/>
    <property type="match status" value="1"/>
</dbReference>
<keyword evidence="12" id="KW-0414">Isoprene biosynthesis</keyword>
<feature type="domain" description="Transketolase-like pyrimidine-binding" evidence="13">
    <location>
        <begin position="285"/>
        <end position="448"/>
    </location>
</feature>
<keyword evidence="8" id="KW-0479">Metal-binding</keyword>
<evidence type="ECO:0000256" key="3">
    <source>
        <dbReference type="ARBA" id="ARBA00004980"/>
    </source>
</evidence>
<dbReference type="GO" id="GO:0009228">
    <property type="term" value="P:thiamine biosynthetic process"/>
    <property type="evidence" value="ECO:0007669"/>
    <property type="project" value="UniProtKB-KW"/>
</dbReference>
<dbReference type="GO" id="GO:0019288">
    <property type="term" value="P:isopentenyl diphosphate biosynthetic process, methylerythritol 4-phosphate pathway"/>
    <property type="evidence" value="ECO:0007669"/>
    <property type="project" value="TreeGrafter"/>
</dbReference>
<keyword evidence="11" id="KW-0786">Thiamine pyrophosphate</keyword>
<sequence>MNLHPDYLLNQIQGPADVKKLSVDQLHQVADEIRHLVVEKDAAIGGHLGPNLGIVETTLAFHYVLDSPHDKIVWDISHQSYPHKMLTGRAYGFLDNERYHDVTPYSNQDESPHDYYRVGHTSTSIALAVGMAKARDLTKQSGDIVAVIGDGSLSGGMALEGLNNAGKYDGNLIIIFNDNQKSIDDVNGGMFDQLTALRESNGEAPNNLFKAMGLDYKYIADGNDVETMIKALEAVKGIDHPIVLHVNTVKGLGYAPALADEEAWHWHSPFKIEDGSDVEPASDAENYDQIIKDELGRQIEAGQPLMVITAAVPRVFGLGEIKAKYPAHYDDVDIAEQYSVTYATGLAENGARPVLFQNSTFFQRAYDQVIHDMALNRYPVVTIVKNGRISDDSSTHQSDFDLAMLSNVPNIEYLAPTNAEELVAMLQWALTQTEKPVIIREPAGEVTHGPISATAFNQIKAQVVHQGKDVAIIGLGDFFALGQAAAAELAKDGIDATLINPVSASTLDEATLGQLTNDHQVMVTLENASMSGGFGEHVDRFFAPTKVRVLNFGAAKEFNDVVPLAELYDRYHLTPTQIATDVKAVLKNL</sequence>
<comment type="similarity">
    <text evidence="4">Belongs to the transketolase family. DXPS subfamily.</text>
</comment>
<evidence type="ECO:0000256" key="5">
    <source>
        <dbReference type="ARBA" id="ARBA00011738"/>
    </source>
</evidence>
<gene>
    <name evidence="14" type="ORF">FC43_GL001363</name>
</gene>
<dbReference type="UniPathway" id="UPA00064">
    <property type="reaction ID" value="UER00091"/>
</dbReference>
<dbReference type="SUPFAM" id="SSF52922">
    <property type="entry name" value="TK C-terminal domain-like"/>
    <property type="match status" value="1"/>
</dbReference>
<dbReference type="GO" id="GO:0046872">
    <property type="term" value="F:metal ion binding"/>
    <property type="evidence" value="ECO:0007669"/>
    <property type="project" value="UniProtKB-KW"/>
</dbReference>
<evidence type="ECO:0000256" key="12">
    <source>
        <dbReference type="ARBA" id="ARBA00023229"/>
    </source>
</evidence>
<comment type="subunit">
    <text evidence="5">Homodimer.</text>
</comment>
<comment type="caution">
    <text evidence="14">The sequence shown here is derived from an EMBL/GenBank/DDBJ whole genome shotgun (WGS) entry which is preliminary data.</text>
</comment>
<name>A0A0R1UB18_9LACO</name>
<dbReference type="GO" id="GO:0008661">
    <property type="term" value="F:1-deoxy-D-xylulose-5-phosphate synthase activity"/>
    <property type="evidence" value="ECO:0007669"/>
    <property type="project" value="UniProtKB-EC"/>
</dbReference>
<comment type="pathway">
    <text evidence="3">Metabolic intermediate biosynthesis; 1-deoxy-D-xylulose 5-phosphate biosynthesis; 1-deoxy-D-xylulose 5-phosphate from D-glyceraldehyde 3-phosphate and pyruvate: step 1/1.</text>
</comment>
<dbReference type="PANTHER" id="PTHR43322">
    <property type="entry name" value="1-D-DEOXYXYLULOSE 5-PHOSPHATE SYNTHASE-RELATED"/>
    <property type="match status" value="1"/>
</dbReference>
<accession>A0A0R1UB18</accession>
<evidence type="ECO:0000256" key="11">
    <source>
        <dbReference type="ARBA" id="ARBA00023052"/>
    </source>
</evidence>
<organism evidence="14 15">
    <name type="scientific">Limosilactobacillus ingluviei DSM 15946</name>
    <dbReference type="NCBI Taxonomy" id="1423760"/>
    <lineage>
        <taxon>Bacteria</taxon>
        <taxon>Bacillati</taxon>
        <taxon>Bacillota</taxon>
        <taxon>Bacilli</taxon>
        <taxon>Lactobacillales</taxon>
        <taxon>Lactobacillaceae</taxon>
        <taxon>Limosilactobacillus</taxon>
    </lineage>
</organism>
<dbReference type="SMART" id="SM00861">
    <property type="entry name" value="Transket_pyr"/>
    <property type="match status" value="1"/>
</dbReference>
<dbReference type="Pfam" id="PF13292">
    <property type="entry name" value="DXP_synthase_N"/>
    <property type="match status" value="2"/>
</dbReference>
<dbReference type="InterPro" id="IPR029061">
    <property type="entry name" value="THDP-binding"/>
</dbReference>
<evidence type="ECO:0000313" key="15">
    <source>
        <dbReference type="Proteomes" id="UP000050816"/>
    </source>
</evidence>
<dbReference type="Proteomes" id="UP000050816">
    <property type="component" value="Unassembled WGS sequence"/>
</dbReference>
<comment type="cofactor">
    <cofactor evidence="2">
        <name>thiamine diphosphate</name>
        <dbReference type="ChEBI" id="CHEBI:58937"/>
    </cofactor>
</comment>
<dbReference type="EMBL" id="AZFK01000029">
    <property type="protein sequence ID" value="KRL90557.1"/>
    <property type="molecule type" value="Genomic_DNA"/>
</dbReference>
<dbReference type="Gene3D" id="3.40.50.920">
    <property type="match status" value="1"/>
</dbReference>
<dbReference type="EC" id="2.2.1.7" evidence="6"/>
<comment type="cofactor">
    <cofactor evidence="1">
        <name>Mg(2+)</name>
        <dbReference type="ChEBI" id="CHEBI:18420"/>
    </cofactor>
</comment>
<dbReference type="InterPro" id="IPR005477">
    <property type="entry name" value="Dxylulose-5-P_synthase"/>
</dbReference>
<dbReference type="PATRIC" id="fig|1423760.3.peg.1431"/>
<dbReference type="CDD" id="cd07033">
    <property type="entry name" value="TPP_PYR_DXS_TK_like"/>
    <property type="match status" value="1"/>
</dbReference>
<keyword evidence="7" id="KW-0808">Transferase</keyword>
<dbReference type="AlphaFoldDB" id="A0A0R1UB18"/>
<dbReference type="SUPFAM" id="SSF52518">
    <property type="entry name" value="Thiamin diphosphate-binding fold (THDP-binding)"/>
    <property type="match status" value="2"/>
</dbReference>